<protein>
    <recommendedName>
        <fullName evidence="1">ESAT-6-like protein</fullName>
    </recommendedName>
</protein>
<dbReference type="RefSeq" id="WP_068365900.1">
    <property type="nucleotide sequence ID" value="NZ_FOJN01000010.1"/>
</dbReference>
<dbReference type="OrthoDB" id="9952804at2"/>
<dbReference type="Pfam" id="PF06013">
    <property type="entry name" value="WXG100"/>
    <property type="match status" value="1"/>
</dbReference>
<accession>A0A1I0TYK2</accession>
<evidence type="ECO:0000256" key="1">
    <source>
        <dbReference type="RuleBase" id="RU362001"/>
    </source>
</evidence>
<dbReference type="AlphaFoldDB" id="A0A1I0TYK2"/>
<comment type="similarity">
    <text evidence="1">Belongs to the WXG100 family.</text>
</comment>
<proteinExistence type="inferred from homology"/>
<evidence type="ECO:0000313" key="2">
    <source>
        <dbReference type="EMBL" id="SFA55996.1"/>
    </source>
</evidence>
<sequence length="97" mass="9968">MDHVDVGVEELRAASRAIAETAGAWGSELADAAATVRSGTVGWQGAAAAAFAAGWEQVDTGARRVVVALGEQARLLETAASGYEHEDNTAATRLDLT</sequence>
<dbReference type="NCBIfam" id="TIGR03930">
    <property type="entry name" value="WXG100_ESAT6"/>
    <property type="match status" value="1"/>
</dbReference>
<organism evidence="2 3">
    <name type="scientific">Rhodococcoides kroppenstedtii</name>
    <dbReference type="NCBI Taxonomy" id="293050"/>
    <lineage>
        <taxon>Bacteria</taxon>
        <taxon>Bacillati</taxon>
        <taxon>Actinomycetota</taxon>
        <taxon>Actinomycetes</taxon>
        <taxon>Mycobacteriales</taxon>
        <taxon>Nocardiaceae</taxon>
        <taxon>Rhodococcoides</taxon>
    </lineage>
</organism>
<dbReference type="SUPFAM" id="SSF140453">
    <property type="entry name" value="EsxAB dimer-like"/>
    <property type="match status" value="1"/>
</dbReference>
<dbReference type="InterPro" id="IPR010310">
    <property type="entry name" value="T7SS_ESAT-6-like"/>
</dbReference>
<dbReference type="EMBL" id="FOJN01000010">
    <property type="protein sequence ID" value="SFA55996.1"/>
    <property type="molecule type" value="Genomic_DNA"/>
</dbReference>
<dbReference type="InterPro" id="IPR036689">
    <property type="entry name" value="ESAT-6-like_sf"/>
</dbReference>
<dbReference type="Proteomes" id="UP000182054">
    <property type="component" value="Unassembled WGS sequence"/>
</dbReference>
<dbReference type="GeneID" id="85486494"/>
<dbReference type="Gene3D" id="1.10.287.1060">
    <property type="entry name" value="ESAT-6-like"/>
    <property type="match status" value="1"/>
</dbReference>
<reference evidence="2 3" key="1">
    <citation type="submission" date="2016-10" db="EMBL/GenBank/DDBJ databases">
        <authorList>
            <person name="de Groot N.N."/>
        </authorList>
    </citation>
    <scope>NUCLEOTIDE SEQUENCE [LARGE SCALE GENOMIC DNA]</scope>
    <source>
        <strain evidence="2 3">DSM 44908</strain>
    </source>
</reference>
<name>A0A1I0TYK2_9NOCA</name>
<evidence type="ECO:0000313" key="3">
    <source>
        <dbReference type="Proteomes" id="UP000182054"/>
    </source>
</evidence>
<gene>
    <name evidence="2" type="ORF">SAMN05444374_11052</name>
</gene>